<dbReference type="Gene3D" id="1.20.5.490">
    <property type="entry name" value="Single helix bin"/>
    <property type="match status" value="1"/>
</dbReference>
<evidence type="ECO:0000256" key="1">
    <source>
        <dbReference type="SAM" id="MobiDB-lite"/>
    </source>
</evidence>
<dbReference type="EMBL" id="JAOZYT010000050">
    <property type="protein sequence ID" value="MCW0524278.1"/>
    <property type="molecule type" value="Genomic_DNA"/>
</dbReference>
<evidence type="ECO:0000313" key="2">
    <source>
        <dbReference type="EMBL" id="MCW0524278.1"/>
    </source>
</evidence>
<proteinExistence type="predicted"/>
<accession>A0AAP3ALT2</accession>
<dbReference type="CDD" id="cd07016">
    <property type="entry name" value="S14_ClpP_1"/>
    <property type="match status" value="1"/>
</dbReference>
<dbReference type="GO" id="GO:0008233">
    <property type="term" value="F:peptidase activity"/>
    <property type="evidence" value="ECO:0007669"/>
    <property type="project" value="UniProtKB-KW"/>
</dbReference>
<dbReference type="SUPFAM" id="SSF52096">
    <property type="entry name" value="ClpP/crotonase"/>
    <property type="match status" value="1"/>
</dbReference>
<comment type="caution">
    <text evidence="2">The sequence shown here is derived from an EMBL/GenBank/DDBJ whole genome shotgun (WGS) entry which is preliminary data.</text>
</comment>
<keyword evidence="2" id="KW-0645">Protease</keyword>
<evidence type="ECO:0000313" key="3">
    <source>
        <dbReference type="Proteomes" id="UP001207440"/>
    </source>
</evidence>
<dbReference type="Gene3D" id="3.90.226.10">
    <property type="entry name" value="2-enoyl-CoA Hydratase, Chain A, domain 1"/>
    <property type="match status" value="1"/>
</dbReference>
<protein>
    <submittedName>
        <fullName evidence="2">ATP-dependent Clp protease proteolytic subunit</fullName>
    </submittedName>
</protein>
<dbReference type="Proteomes" id="UP001207440">
    <property type="component" value="Unassembled WGS sequence"/>
</dbReference>
<gene>
    <name evidence="2" type="ORF">OKE68_08130</name>
</gene>
<organism evidence="2 3">
    <name type="scientific">Riemerella anatipestifer</name>
    <name type="common">Moraxella anatipestifer</name>
    <dbReference type="NCBI Taxonomy" id="34085"/>
    <lineage>
        <taxon>Bacteria</taxon>
        <taxon>Pseudomonadati</taxon>
        <taxon>Bacteroidota</taxon>
        <taxon>Flavobacteriia</taxon>
        <taxon>Flavobacteriales</taxon>
        <taxon>Weeksellaceae</taxon>
        <taxon>Riemerella</taxon>
    </lineage>
</organism>
<keyword evidence="2" id="KW-0378">Hydrolase</keyword>
<reference evidence="2" key="1">
    <citation type="submission" date="2022-10" db="EMBL/GenBank/DDBJ databases">
        <title>Sifting through the core-genome to identify putative cross-protective antigens against Riemerella anatipestifer.</title>
        <authorList>
            <person name="Zheng X."/>
            <person name="Zhang W."/>
        </authorList>
    </citation>
    <scope>NUCLEOTIDE SEQUENCE</scope>
    <source>
        <strain evidence="2">ZWRA178</strain>
    </source>
</reference>
<dbReference type="RefSeq" id="WP_214193785.1">
    <property type="nucleotide sequence ID" value="NZ_CP081925.1"/>
</dbReference>
<feature type="region of interest" description="Disordered" evidence="1">
    <location>
        <begin position="352"/>
        <end position="378"/>
    </location>
</feature>
<dbReference type="Pfam" id="PF00574">
    <property type="entry name" value="CLP_protease"/>
    <property type="match status" value="1"/>
</dbReference>
<sequence length="378" mass="43710">MKNEINIYGDIVAFNYWGDNEYSLKNLKDDLDNTELKEGDTLTINIHTYGGDTTTAFGMFNLIKRFKNEQKINVKTRVDGYCASSGVILLLAGDERVGSEYLKPFVHNAWTYSFEMNKEEAKRIYEDLDKVDNEIAELYASETSITKEEALQFMNESRDLTIDECKKYGFYTEIENVRVIENKIFNSIITRNEKLRRKPIKNNNKMTDEKKTIWNRIKNEINSLFQETGANNKILFTSLNEELDFYELAEDAEVKVGDKATFGGKPAGELNGGEYLMQSGETYIFEGEELKEIKPKDEETNDEVENLKQDLEAKDNEISNLKTRVQTKNSRIAELETQLKKANNLLKEINDFKIEDEPRDPKPNPTPTKLNQLFKNIK</sequence>
<dbReference type="InterPro" id="IPR023562">
    <property type="entry name" value="ClpP/TepA"/>
</dbReference>
<dbReference type="AlphaFoldDB" id="A0AAP3ALT2"/>
<feature type="compositionally biased region" description="Polar residues" evidence="1">
    <location>
        <begin position="367"/>
        <end position="378"/>
    </location>
</feature>
<name>A0AAP3ALT2_RIEAN</name>
<dbReference type="GO" id="GO:0006508">
    <property type="term" value="P:proteolysis"/>
    <property type="evidence" value="ECO:0007669"/>
    <property type="project" value="UniProtKB-KW"/>
</dbReference>
<feature type="compositionally biased region" description="Basic and acidic residues" evidence="1">
    <location>
        <begin position="352"/>
        <end position="362"/>
    </location>
</feature>
<dbReference type="InterPro" id="IPR029045">
    <property type="entry name" value="ClpP/crotonase-like_dom_sf"/>
</dbReference>